<dbReference type="InterPro" id="IPR001610">
    <property type="entry name" value="PAC"/>
</dbReference>
<dbReference type="SMART" id="SM00091">
    <property type="entry name" value="PAS"/>
    <property type="match status" value="3"/>
</dbReference>
<evidence type="ECO:0000313" key="8">
    <source>
        <dbReference type="Proteomes" id="UP000295729"/>
    </source>
</evidence>
<dbReference type="Gene3D" id="3.30.565.10">
    <property type="entry name" value="Histidine kinase-like ATPase, C-terminal domain"/>
    <property type="match status" value="1"/>
</dbReference>
<proteinExistence type="predicted"/>
<dbReference type="RefSeq" id="WP_162847588.1">
    <property type="nucleotide sequence ID" value="NZ_SNZA01000004.1"/>
</dbReference>
<gene>
    <name evidence="7" type="ORF">C8D85_2635</name>
</gene>
<dbReference type="InterPro" id="IPR003594">
    <property type="entry name" value="HATPase_dom"/>
</dbReference>
<dbReference type="Gene3D" id="3.30.450.20">
    <property type="entry name" value="PAS domain"/>
    <property type="match status" value="3"/>
</dbReference>
<comment type="caution">
    <text evidence="7">The sequence shown here is derived from an EMBL/GenBank/DDBJ whole genome shotgun (WGS) entry which is preliminary data.</text>
</comment>
<dbReference type="SUPFAM" id="SSF55785">
    <property type="entry name" value="PYP-like sensor domain (PAS domain)"/>
    <property type="match status" value="3"/>
</dbReference>
<dbReference type="AlphaFoldDB" id="A0A4R6X588"/>
<evidence type="ECO:0000256" key="3">
    <source>
        <dbReference type="ARBA" id="ARBA00022553"/>
    </source>
</evidence>
<keyword evidence="3" id="KW-0597">Phosphoprotein</keyword>
<dbReference type="GO" id="GO:0000155">
    <property type="term" value="F:phosphorelay sensor kinase activity"/>
    <property type="evidence" value="ECO:0007669"/>
    <property type="project" value="InterPro"/>
</dbReference>
<evidence type="ECO:0000313" key="7">
    <source>
        <dbReference type="EMBL" id="TDR12600.1"/>
    </source>
</evidence>
<dbReference type="InterPro" id="IPR003661">
    <property type="entry name" value="HisK_dim/P_dom"/>
</dbReference>
<dbReference type="PANTHER" id="PTHR43065">
    <property type="entry name" value="SENSOR HISTIDINE KINASE"/>
    <property type="match status" value="1"/>
</dbReference>
<organism evidence="7 8">
    <name type="scientific">Marinomonas communis</name>
    <dbReference type="NCBI Taxonomy" id="28254"/>
    <lineage>
        <taxon>Bacteria</taxon>
        <taxon>Pseudomonadati</taxon>
        <taxon>Pseudomonadota</taxon>
        <taxon>Gammaproteobacteria</taxon>
        <taxon>Oceanospirillales</taxon>
        <taxon>Oceanospirillaceae</taxon>
        <taxon>Marinomonas</taxon>
    </lineage>
</organism>
<evidence type="ECO:0000259" key="5">
    <source>
        <dbReference type="PROSITE" id="PS50109"/>
    </source>
</evidence>
<dbReference type="PROSITE" id="PS50109">
    <property type="entry name" value="HIS_KIN"/>
    <property type="match status" value="1"/>
</dbReference>
<keyword evidence="4" id="KW-0175">Coiled coil</keyword>
<evidence type="ECO:0000256" key="2">
    <source>
        <dbReference type="ARBA" id="ARBA00012438"/>
    </source>
</evidence>
<dbReference type="EMBL" id="SNZA01000004">
    <property type="protein sequence ID" value="TDR12600.1"/>
    <property type="molecule type" value="Genomic_DNA"/>
</dbReference>
<keyword evidence="8" id="KW-1185">Reference proteome</keyword>
<feature type="domain" description="PAC" evidence="6">
    <location>
        <begin position="344"/>
        <end position="394"/>
    </location>
</feature>
<dbReference type="InterPro" id="IPR000014">
    <property type="entry name" value="PAS"/>
</dbReference>
<dbReference type="EC" id="2.7.13.3" evidence="2"/>
<dbReference type="Gene3D" id="1.10.287.130">
    <property type="match status" value="1"/>
</dbReference>
<dbReference type="Proteomes" id="UP000295729">
    <property type="component" value="Unassembled WGS sequence"/>
</dbReference>
<dbReference type="InterPro" id="IPR004358">
    <property type="entry name" value="Sig_transdc_His_kin-like_C"/>
</dbReference>
<dbReference type="SMART" id="SM00387">
    <property type="entry name" value="HATPase_c"/>
    <property type="match status" value="1"/>
</dbReference>
<comment type="catalytic activity">
    <reaction evidence="1">
        <text>ATP + protein L-histidine = ADP + protein N-phospho-L-histidine.</text>
        <dbReference type="EC" id="2.7.13.3"/>
    </reaction>
</comment>
<dbReference type="SUPFAM" id="SSF55874">
    <property type="entry name" value="ATPase domain of HSP90 chaperone/DNA topoisomerase II/histidine kinase"/>
    <property type="match status" value="1"/>
</dbReference>
<feature type="domain" description="Histidine kinase" evidence="5">
    <location>
        <begin position="435"/>
        <end position="667"/>
    </location>
</feature>
<name>A0A4R6X588_9GAMM</name>
<feature type="coiled-coil region" evidence="4">
    <location>
        <begin position="396"/>
        <end position="426"/>
    </location>
</feature>
<evidence type="ECO:0000259" key="6">
    <source>
        <dbReference type="PROSITE" id="PS50113"/>
    </source>
</evidence>
<dbReference type="CDD" id="cd00130">
    <property type="entry name" value="PAS"/>
    <property type="match status" value="1"/>
</dbReference>
<dbReference type="Pfam" id="PF02518">
    <property type="entry name" value="HATPase_c"/>
    <property type="match status" value="1"/>
</dbReference>
<dbReference type="InterPro" id="IPR005467">
    <property type="entry name" value="His_kinase_dom"/>
</dbReference>
<dbReference type="PANTHER" id="PTHR43065:SF47">
    <property type="match status" value="1"/>
</dbReference>
<dbReference type="NCBIfam" id="TIGR00229">
    <property type="entry name" value="sensory_box"/>
    <property type="match status" value="3"/>
</dbReference>
<accession>A0A4R6X588</accession>
<dbReference type="InterPro" id="IPR035965">
    <property type="entry name" value="PAS-like_dom_sf"/>
</dbReference>
<sequence>MMKETFTHNNGFETVFRDSKDGLAIFKGDVFVDCNQSILDMIGAQHKDQFINRTPDQFSPERQPDGRTSLEKSIDMIQQCYDHGSVRFEWVHKKLNGDEFWVEVILTKMVLDGEVVIHTSWRDISEKKSLELETKIQKETFETLFNESEDGLCLLTTESYFDCNKAFSHLFGAATKEEIVGITPIDLSPEYQPDGRASAEKAVEIINTAFTKGTIRFEWMHRRLDGSEFWADIILFKINVKDTDVLYAITRDISEKKALQLEIAKQKESFETLFKESKDGLSIIADGLFLDCNNSFLELFGYANKQEVVGLTPIQVSASLQEDNEPVERAAERRISSAFEQGSARFEWNHLRKDGSEFWGEVILTKIMLDEKEVLYAITRDISEKKALQLEISERNVQLNASNAHLEETIENLKQTQDKLVESEKMASLGSLVAGVAHEINTPVGIGLTGVSQLVEECNGISQRYQDGTLTENDFEDFIHSAKEIAGIVEKNLERTAHLVRSFKQVAVDQTSEEDRQVNIKHYFEEVVFSLASVLRKASAKVTIECAEDVFVLTNPGLLSQVLTNLIVNSVNHGFKERETGCIHIAVSSVGEKELMLNYKDDGKGISKEHISKIFDPFFTTQRGAGGTGLGLNITYNIITNVLGGSIVCHSEEGKGVEFIIKFKVADRLS</sequence>
<evidence type="ECO:0000256" key="1">
    <source>
        <dbReference type="ARBA" id="ARBA00000085"/>
    </source>
</evidence>
<dbReference type="InterPro" id="IPR000700">
    <property type="entry name" value="PAS-assoc_C"/>
</dbReference>
<evidence type="ECO:0000256" key="4">
    <source>
        <dbReference type="SAM" id="Coils"/>
    </source>
</evidence>
<dbReference type="InterPro" id="IPR036890">
    <property type="entry name" value="HATPase_C_sf"/>
</dbReference>
<dbReference type="PRINTS" id="PR00344">
    <property type="entry name" value="BCTRLSENSOR"/>
</dbReference>
<dbReference type="CDD" id="cd00082">
    <property type="entry name" value="HisKA"/>
    <property type="match status" value="1"/>
</dbReference>
<dbReference type="PROSITE" id="PS50113">
    <property type="entry name" value="PAC"/>
    <property type="match status" value="1"/>
</dbReference>
<dbReference type="SMART" id="SM00086">
    <property type="entry name" value="PAC"/>
    <property type="match status" value="3"/>
</dbReference>
<reference evidence="7 8" key="1">
    <citation type="submission" date="2019-03" db="EMBL/GenBank/DDBJ databases">
        <title>Genomic Encyclopedia of Type Strains, Phase IV (KMG-IV): sequencing the most valuable type-strain genomes for metagenomic binning, comparative biology and taxonomic classification.</title>
        <authorList>
            <person name="Goeker M."/>
        </authorList>
    </citation>
    <scope>NUCLEOTIDE SEQUENCE [LARGE SCALE GENOMIC DNA]</scope>
    <source>
        <strain evidence="7 8">DSM 5604</strain>
    </source>
</reference>
<dbReference type="Pfam" id="PF13426">
    <property type="entry name" value="PAS_9"/>
    <property type="match status" value="3"/>
</dbReference>
<protein>
    <recommendedName>
        <fullName evidence="2">histidine kinase</fullName>
        <ecNumber evidence="2">2.7.13.3</ecNumber>
    </recommendedName>
</protein>